<accession>A0A1J0EPQ6</accession>
<evidence type="ECO:0000313" key="3">
    <source>
        <dbReference type="Proteomes" id="UP000182567"/>
    </source>
</evidence>
<dbReference type="EMBL" id="CP017886">
    <property type="protein sequence ID" value="APC18114.1"/>
    <property type="molecule type" value="Genomic_DNA"/>
</dbReference>
<reference evidence="3" key="1">
    <citation type="submission" date="2016-10" db="EMBL/GenBank/DDBJ databases">
        <title>Pseudomonas frederiksbergensis ERGS4:02 complete genome.</title>
        <authorList>
            <person name="Kumar R."/>
            <person name="Acharya V."/>
            <person name="Singh D."/>
        </authorList>
    </citation>
    <scope>NUCLEOTIDE SEQUENCE [LARGE SCALE GENOMIC DNA]</scope>
    <source>
        <strain evidence="3">ERGS4:02</strain>
    </source>
</reference>
<dbReference type="Proteomes" id="UP000182567">
    <property type="component" value="Chromosome"/>
</dbReference>
<gene>
    <name evidence="2" type="ORF">BLL42_21180</name>
</gene>
<organism evidence="2 3">
    <name type="scientific">Pseudomonas frederiksbergensis</name>
    <dbReference type="NCBI Taxonomy" id="104087"/>
    <lineage>
        <taxon>Bacteria</taxon>
        <taxon>Pseudomonadati</taxon>
        <taxon>Pseudomonadota</taxon>
        <taxon>Gammaproteobacteria</taxon>
        <taxon>Pseudomonadales</taxon>
        <taxon>Pseudomonadaceae</taxon>
        <taxon>Pseudomonas</taxon>
    </lineage>
</organism>
<feature type="compositionally biased region" description="Basic and acidic residues" evidence="1">
    <location>
        <begin position="101"/>
        <end position="114"/>
    </location>
</feature>
<feature type="region of interest" description="Disordered" evidence="1">
    <location>
        <begin position="101"/>
        <end position="123"/>
    </location>
</feature>
<proteinExistence type="predicted"/>
<name>A0A1J0EPQ6_9PSED</name>
<evidence type="ECO:0000256" key="1">
    <source>
        <dbReference type="SAM" id="MobiDB-lite"/>
    </source>
</evidence>
<dbReference type="AlphaFoldDB" id="A0A1J0EPQ6"/>
<dbReference type="GeneID" id="46910793"/>
<protein>
    <submittedName>
        <fullName evidence="2">Uncharacterized protein</fullName>
    </submittedName>
</protein>
<dbReference type="OrthoDB" id="6891773at2"/>
<dbReference type="RefSeq" id="WP_071554000.1">
    <property type="nucleotide sequence ID" value="NZ_CP017886.1"/>
</dbReference>
<evidence type="ECO:0000313" key="2">
    <source>
        <dbReference type="EMBL" id="APC18114.1"/>
    </source>
</evidence>
<sequence length="123" mass="13646">MTDLIAALRCGALEPWCGSQYSPRPPESALKKSPDLIPDQKASLSRLWTVTRHTPIKTEWTLDRLFPDSRMGVLVLFKSLGSVLARVLKPTDLMIFCSNEKKAPHQSADSKKNVEPLTLGATE</sequence>